<proteinExistence type="predicted"/>
<evidence type="ECO:0000313" key="1">
    <source>
        <dbReference type="EMBL" id="EJW72724.1"/>
    </source>
</evidence>
<dbReference type="InterPro" id="IPR028082">
    <property type="entry name" value="Peripla_BP_I"/>
</dbReference>
<dbReference type="Proteomes" id="UP000004810">
    <property type="component" value="Unassembled WGS sequence"/>
</dbReference>
<sequence length="60" mass="6692">IVIISRLAKRWNVPIIAHLSGDDTLADKTIFSTLGTVALTSAIEMARATFTYLKLNNWKM</sequence>
<gene>
    <name evidence="1" type="ORF">WUBG_16368</name>
</gene>
<evidence type="ECO:0008006" key="3">
    <source>
        <dbReference type="Google" id="ProtNLM"/>
    </source>
</evidence>
<reference evidence="2" key="1">
    <citation type="submission" date="2012-08" db="EMBL/GenBank/DDBJ databases">
        <title>The Genome Sequence of Wuchereria bancrofti.</title>
        <authorList>
            <person name="Nutman T.B."/>
            <person name="Fink D.L."/>
            <person name="Russ C."/>
            <person name="Young S."/>
            <person name="Zeng Q."/>
            <person name="Koehrsen M."/>
            <person name="Alvarado L."/>
            <person name="Berlin A."/>
            <person name="Chapman S.B."/>
            <person name="Chen Z."/>
            <person name="Freedman E."/>
            <person name="Gellesch M."/>
            <person name="Goldberg J."/>
            <person name="Griggs A."/>
            <person name="Gujja S."/>
            <person name="Heilman E.R."/>
            <person name="Heiman D."/>
            <person name="Hepburn T."/>
            <person name="Howarth C."/>
            <person name="Jen D."/>
            <person name="Larson L."/>
            <person name="Lewis B."/>
            <person name="Mehta T."/>
            <person name="Park D."/>
            <person name="Pearson M."/>
            <person name="Roberts A."/>
            <person name="Saif S."/>
            <person name="Shea T."/>
            <person name="Shenoy N."/>
            <person name="Sisk P."/>
            <person name="Stolte C."/>
            <person name="Sykes S."/>
            <person name="Walk T."/>
            <person name="White J."/>
            <person name="Yandava C."/>
            <person name="Haas B."/>
            <person name="Henn M.R."/>
            <person name="Nusbaum C."/>
            <person name="Birren B."/>
        </authorList>
    </citation>
    <scope>NUCLEOTIDE SEQUENCE [LARGE SCALE GENOMIC DNA]</scope>
    <source>
        <strain evidence="2">NA</strain>
    </source>
</reference>
<dbReference type="EMBL" id="ADBV01015536">
    <property type="protein sequence ID" value="EJW72724.1"/>
    <property type="molecule type" value="Genomic_DNA"/>
</dbReference>
<feature type="non-terminal residue" evidence="1">
    <location>
        <position position="1"/>
    </location>
</feature>
<comment type="caution">
    <text evidence="1">The sequence shown here is derived from an EMBL/GenBank/DDBJ whole genome shotgun (WGS) entry which is preliminary data.</text>
</comment>
<organism evidence="1 2">
    <name type="scientific">Wuchereria bancrofti</name>
    <dbReference type="NCBI Taxonomy" id="6293"/>
    <lineage>
        <taxon>Eukaryota</taxon>
        <taxon>Metazoa</taxon>
        <taxon>Ecdysozoa</taxon>
        <taxon>Nematoda</taxon>
        <taxon>Chromadorea</taxon>
        <taxon>Rhabditida</taxon>
        <taxon>Spirurina</taxon>
        <taxon>Spiruromorpha</taxon>
        <taxon>Filarioidea</taxon>
        <taxon>Onchocercidae</taxon>
        <taxon>Wuchereria</taxon>
    </lineage>
</organism>
<feature type="non-terminal residue" evidence="1">
    <location>
        <position position="60"/>
    </location>
</feature>
<evidence type="ECO:0000313" key="2">
    <source>
        <dbReference type="Proteomes" id="UP000004810"/>
    </source>
</evidence>
<protein>
    <recommendedName>
        <fullName evidence="3">Receptor ligand binding region domain-containing protein</fullName>
    </recommendedName>
</protein>
<dbReference type="SUPFAM" id="SSF53822">
    <property type="entry name" value="Periplasmic binding protein-like I"/>
    <property type="match status" value="1"/>
</dbReference>
<dbReference type="AlphaFoldDB" id="J9EBF7"/>
<accession>J9EBF7</accession>
<name>J9EBF7_WUCBA</name>
<dbReference type="Gene3D" id="3.40.50.2300">
    <property type="match status" value="1"/>
</dbReference>